<protein>
    <recommendedName>
        <fullName evidence="2">MATH domain-containing protein</fullName>
    </recommendedName>
</protein>
<keyword evidence="1" id="KW-0175">Coiled coil</keyword>
<proteinExistence type="predicted"/>
<dbReference type="EMBL" id="CAJOBC010013740">
    <property type="protein sequence ID" value="CAF4017219.1"/>
    <property type="molecule type" value="Genomic_DNA"/>
</dbReference>
<accession>A0A814ZWU5</accession>
<gene>
    <name evidence="3" type="ORF">GPM918_LOCUS26038</name>
    <name evidence="4" type="ORF">SRO942_LOCUS26123</name>
</gene>
<organism evidence="3 5">
    <name type="scientific">Didymodactylos carnosus</name>
    <dbReference type="NCBI Taxonomy" id="1234261"/>
    <lineage>
        <taxon>Eukaryota</taxon>
        <taxon>Metazoa</taxon>
        <taxon>Spiralia</taxon>
        <taxon>Gnathifera</taxon>
        <taxon>Rotifera</taxon>
        <taxon>Eurotatoria</taxon>
        <taxon>Bdelloidea</taxon>
        <taxon>Philodinida</taxon>
        <taxon>Philodinidae</taxon>
        <taxon>Didymodactylos</taxon>
    </lineage>
</organism>
<dbReference type="OrthoDB" id="6499288at2759"/>
<name>A0A814ZWU5_9BILA</name>
<evidence type="ECO:0000313" key="4">
    <source>
        <dbReference type="EMBL" id="CAF4017219.1"/>
    </source>
</evidence>
<dbReference type="Gene3D" id="2.60.210.10">
    <property type="entry name" value="Apoptosis, Tumor Necrosis Factor Receptor Associated Protein 2, Chain A"/>
    <property type="match status" value="1"/>
</dbReference>
<feature type="domain" description="MATH" evidence="2">
    <location>
        <begin position="94"/>
        <end position="221"/>
    </location>
</feature>
<dbReference type="PANTHER" id="PTHR10131:SF94">
    <property type="entry name" value="TNF RECEPTOR-ASSOCIATED FACTOR 4"/>
    <property type="match status" value="1"/>
</dbReference>
<evidence type="ECO:0000259" key="2">
    <source>
        <dbReference type="PROSITE" id="PS50144"/>
    </source>
</evidence>
<sequence length="231" mass="26679">MDVFVIELKKYYDILIVLTQSVRTLENDATRLSEELLHANNLIQAAQTELQQIKLYMNQKPTCLASIAESQAILQQELPNLKQKVNGIKFISYDGSLLWKITNVSSTVADAQSETETSIYSPIFYSSLIGYKMRAKLYLNGDGEARRTHVSIFFLLMRSDHDLILKWPFSHKSRLDDIVSDLRLAHPISEFLGYSNNINFSALKREEHNHLPSLIILFKTIQLWQQENKKF</sequence>
<dbReference type="SUPFAM" id="SSF49599">
    <property type="entry name" value="TRAF domain-like"/>
    <property type="match status" value="1"/>
</dbReference>
<dbReference type="InterPro" id="IPR008974">
    <property type="entry name" value="TRAF-like"/>
</dbReference>
<dbReference type="EMBL" id="CAJNOQ010010336">
    <property type="protein sequence ID" value="CAF1249014.1"/>
    <property type="molecule type" value="Genomic_DNA"/>
</dbReference>
<dbReference type="GO" id="GO:0043122">
    <property type="term" value="P:regulation of canonical NF-kappaB signal transduction"/>
    <property type="evidence" value="ECO:0007669"/>
    <property type="project" value="TreeGrafter"/>
</dbReference>
<dbReference type="AlphaFoldDB" id="A0A814ZWU5"/>
<dbReference type="PANTHER" id="PTHR10131">
    <property type="entry name" value="TNF RECEPTOR ASSOCIATED FACTOR"/>
    <property type="match status" value="1"/>
</dbReference>
<dbReference type="InterPro" id="IPR002083">
    <property type="entry name" value="MATH/TRAF_dom"/>
</dbReference>
<dbReference type="Proteomes" id="UP000663829">
    <property type="component" value="Unassembled WGS sequence"/>
</dbReference>
<dbReference type="InterPro" id="IPR049342">
    <property type="entry name" value="TRAF1-6_MATH_dom"/>
</dbReference>
<comment type="caution">
    <text evidence="3">The sequence shown here is derived from an EMBL/GenBank/DDBJ whole genome shotgun (WGS) entry which is preliminary data.</text>
</comment>
<dbReference type="Pfam" id="PF21355">
    <property type="entry name" value="TRAF-mep_MATH"/>
    <property type="match status" value="1"/>
</dbReference>
<reference evidence="3" key="1">
    <citation type="submission" date="2021-02" db="EMBL/GenBank/DDBJ databases">
        <authorList>
            <person name="Nowell W R."/>
        </authorList>
    </citation>
    <scope>NUCLEOTIDE SEQUENCE</scope>
</reference>
<feature type="coiled-coil region" evidence="1">
    <location>
        <begin position="15"/>
        <end position="49"/>
    </location>
</feature>
<keyword evidence="5" id="KW-1185">Reference proteome</keyword>
<dbReference type="PROSITE" id="PS50144">
    <property type="entry name" value="MATH"/>
    <property type="match status" value="1"/>
</dbReference>
<evidence type="ECO:0000256" key="1">
    <source>
        <dbReference type="SAM" id="Coils"/>
    </source>
</evidence>
<evidence type="ECO:0000313" key="3">
    <source>
        <dbReference type="EMBL" id="CAF1249014.1"/>
    </source>
</evidence>
<evidence type="ECO:0000313" key="5">
    <source>
        <dbReference type="Proteomes" id="UP000663829"/>
    </source>
</evidence>
<dbReference type="Proteomes" id="UP000681722">
    <property type="component" value="Unassembled WGS sequence"/>
</dbReference>